<dbReference type="GO" id="GO:0032259">
    <property type="term" value="P:methylation"/>
    <property type="evidence" value="ECO:0007669"/>
    <property type="project" value="UniProtKB-KW"/>
</dbReference>
<dbReference type="Proteomes" id="UP000183469">
    <property type="component" value="Unassembled WGS sequence"/>
</dbReference>
<dbReference type="InterPro" id="IPR036414">
    <property type="entry name" value="YaeB_N_sf"/>
</dbReference>
<evidence type="ECO:0000256" key="2">
    <source>
        <dbReference type="ARBA" id="ARBA00033753"/>
    </source>
</evidence>
<dbReference type="GO" id="GO:0008168">
    <property type="term" value="F:methyltransferase activity"/>
    <property type="evidence" value="ECO:0007669"/>
    <property type="project" value="UniProtKB-KW"/>
</dbReference>
<dbReference type="RefSeq" id="WP_074670518.1">
    <property type="nucleotide sequence ID" value="NZ_FNQG01000002.1"/>
</dbReference>
<dbReference type="InterPro" id="IPR023368">
    <property type="entry name" value="UPF0066_cons_site"/>
</dbReference>
<feature type="domain" description="TsaA-like" evidence="3">
    <location>
        <begin position="6"/>
        <end position="137"/>
    </location>
</feature>
<keyword evidence="4" id="KW-0489">Methyltransferase</keyword>
<dbReference type="Gene3D" id="2.40.30.70">
    <property type="entry name" value="YaeB-like"/>
    <property type="match status" value="1"/>
</dbReference>
<dbReference type="PROSITE" id="PS51668">
    <property type="entry name" value="TSAA_2"/>
    <property type="match status" value="1"/>
</dbReference>
<comment type="similarity">
    <text evidence="2">Belongs to the tRNA methyltransferase O family.</text>
</comment>
<evidence type="ECO:0000259" key="3">
    <source>
        <dbReference type="PROSITE" id="PS51668"/>
    </source>
</evidence>
<dbReference type="EMBL" id="FNQG01000002">
    <property type="protein sequence ID" value="SDZ76354.1"/>
    <property type="molecule type" value="Genomic_DNA"/>
</dbReference>
<keyword evidence="1" id="KW-0949">S-adenosyl-L-methionine</keyword>
<dbReference type="OrthoDB" id="9804309at2"/>
<dbReference type="NCBIfam" id="TIGR00104">
    <property type="entry name" value="tRNA_TsaA"/>
    <property type="match status" value="1"/>
</dbReference>
<reference evidence="4 5" key="1">
    <citation type="submission" date="2016-10" db="EMBL/GenBank/DDBJ databases">
        <authorList>
            <person name="de Groot N.N."/>
        </authorList>
    </citation>
    <scope>NUCLEOTIDE SEQUENCE [LARGE SCALE GENOMIC DNA]</scope>
    <source>
        <strain evidence="4 5">DSM 2872</strain>
    </source>
</reference>
<dbReference type="PANTHER" id="PTHR12818:SF0">
    <property type="entry name" value="TRNA (ADENINE(37)-N6)-METHYLTRANSFERASE"/>
    <property type="match status" value="1"/>
</dbReference>
<dbReference type="AlphaFoldDB" id="A0A1H3VQ44"/>
<dbReference type="PANTHER" id="PTHR12818">
    <property type="entry name" value="TRNA (ADENINE(37)-N6)-METHYLTRANSFERASE"/>
    <property type="match status" value="1"/>
</dbReference>
<dbReference type="PROSITE" id="PS01318">
    <property type="entry name" value="TSAA_1"/>
    <property type="match status" value="1"/>
</dbReference>
<evidence type="ECO:0000313" key="5">
    <source>
        <dbReference type="Proteomes" id="UP000183469"/>
    </source>
</evidence>
<dbReference type="Pfam" id="PF01980">
    <property type="entry name" value="TrmO_N"/>
    <property type="match status" value="1"/>
</dbReference>
<evidence type="ECO:0000256" key="1">
    <source>
        <dbReference type="ARBA" id="ARBA00022691"/>
    </source>
</evidence>
<dbReference type="InterPro" id="IPR036413">
    <property type="entry name" value="YaeB-like_sf"/>
</dbReference>
<protein>
    <submittedName>
        <fullName evidence="4">tRNA-Thr(GGU) m(6)t(6)A37 methyltransferase TsaA</fullName>
    </submittedName>
</protein>
<evidence type="ECO:0000313" key="4">
    <source>
        <dbReference type="EMBL" id="SDZ76354.1"/>
    </source>
</evidence>
<accession>A0A1H3VQ44</accession>
<gene>
    <name evidence="4" type="ORF">SAMN05660648_00429</name>
</gene>
<organism evidence="4 5">
    <name type="scientific">Selenomonas ruminantium</name>
    <dbReference type="NCBI Taxonomy" id="971"/>
    <lineage>
        <taxon>Bacteria</taxon>
        <taxon>Bacillati</taxon>
        <taxon>Bacillota</taxon>
        <taxon>Negativicutes</taxon>
        <taxon>Selenomonadales</taxon>
        <taxon>Selenomonadaceae</taxon>
        <taxon>Selenomonas</taxon>
    </lineage>
</organism>
<keyword evidence="4" id="KW-0808">Transferase</keyword>
<dbReference type="InterPro" id="IPR023370">
    <property type="entry name" value="TrmO-like_N"/>
</dbReference>
<name>A0A1H3VQ44_SELRU</name>
<dbReference type="CDD" id="cd09281">
    <property type="entry name" value="UPF0066"/>
    <property type="match status" value="1"/>
</dbReference>
<dbReference type="SUPFAM" id="SSF118196">
    <property type="entry name" value="YaeB-like"/>
    <property type="match status" value="1"/>
</dbReference>
<sequence length="143" mass="15933">MESIVYKPIGYVKSPYTNREDMPRFYTDSGDVTAKLELQPEYKDALLGVEPGMKLLMLFHFHQGSRHSLQVKKRGTGPITGVFATRSPSRPNLIGASVIEVVKVDGTIIEFIGVDVLDGTPVLDLKLQKDSHFVCRLSKKIIT</sequence>
<proteinExistence type="inferred from homology"/>
<dbReference type="InterPro" id="IPR040372">
    <property type="entry name" value="YaeB-like"/>
</dbReference>